<name>A0ABP7T6T2_9SPHN</name>
<comment type="caution">
    <text evidence="1">The sequence shown here is derived from an EMBL/GenBank/DDBJ whole genome shotgun (WGS) entry which is preliminary data.</text>
</comment>
<gene>
    <name evidence="1" type="ORF">GCM10022280_22070</name>
</gene>
<organism evidence="1 2">
    <name type="scientific">Sphingomonas swuensis</name>
    <dbReference type="NCBI Taxonomy" id="977800"/>
    <lineage>
        <taxon>Bacteria</taxon>
        <taxon>Pseudomonadati</taxon>
        <taxon>Pseudomonadota</taxon>
        <taxon>Alphaproteobacteria</taxon>
        <taxon>Sphingomonadales</taxon>
        <taxon>Sphingomonadaceae</taxon>
        <taxon>Sphingomonas</taxon>
    </lineage>
</organism>
<sequence length="79" mass="8860">MLGLTEDHDGLVSNADWRELLHAEDWIKADEVVQKTNTSGEAYIPATIETYLLAALAAQECLLLGDFLARLDQRCRPIF</sequence>
<reference evidence="2" key="1">
    <citation type="journal article" date="2019" name="Int. J. Syst. Evol. Microbiol.">
        <title>The Global Catalogue of Microorganisms (GCM) 10K type strain sequencing project: providing services to taxonomists for standard genome sequencing and annotation.</title>
        <authorList>
            <consortium name="The Broad Institute Genomics Platform"/>
            <consortium name="The Broad Institute Genome Sequencing Center for Infectious Disease"/>
            <person name="Wu L."/>
            <person name="Ma J."/>
        </authorList>
    </citation>
    <scope>NUCLEOTIDE SEQUENCE [LARGE SCALE GENOMIC DNA]</scope>
    <source>
        <strain evidence="2">JCM 17563</strain>
    </source>
</reference>
<proteinExistence type="predicted"/>
<protein>
    <submittedName>
        <fullName evidence="1">Uncharacterized protein</fullName>
    </submittedName>
</protein>
<evidence type="ECO:0000313" key="2">
    <source>
        <dbReference type="Proteomes" id="UP001500235"/>
    </source>
</evidence>
<evidence type="ECO:0000313" key="1">
    <source>
        <dbReference type="EMBL" id="GAA4021098.1"/>
    </source>
</evidence>
<dbReference type="EMBL" id="BAABBQ010000001">
    <property type="protein sequence ID" value="GAA4021098.1"/>
    <property type="molecule type" value="Genomic_DNA"/>
</dbReference>
<accession>A0ABP7T6T2</accession>
<dbReference type="RefSeq" id="WP_344707437.1">
    <property type="nucleotide sequence ID" value="NZ_BAABBQ010000001.1"/>
</dbReference>
<dbReference type="Proteomes" id="UP001500235">
    <property type="component" value="Unassembled WGS sequence"/>
</dbReference>
<keyword evidence="2" id="KW-1185">Reference proteome</keyword>